<dbReference type="EMBL" id="UPHP01000072">
    <property type="protein sequence ID" value="VBA39580.1"/>
    <property type="molecule type" value="Genomic_DNA"/>
</dbReference>
<protein>
    <submittedName>
        <fullName evidence="1">Uncharacterized protein</fullName>
    </submittedName>
</protein>
<evidence type="ECO:0000313" key="2">
    <source>
        <dbReference type="Proteomes" id="UP000273307"/>
    </source>
</evidence>
<proteinExistence type="predicted"/>
<gene>
    <name evidence="1" type="ORF">LAUMK136_03069</name>
</gene>
<dbReference type="AlphaFoldDB" id="A0A498Q716"/>
<dbReference type="Proteomes" id="UP000273307">
    <property type="component" value="Unassembled WGS sequence"/>
</dbReference>
<accession>A0A498Q716</accession>
<sequence length="39" mass="4310">MTNTLARLDAALSDRTANVTIATRRGDPWILMPRLVLVS</sequence>
<organism evidence="1 2">
    <name type="scientific">Mycobacterium attenuatum</name>
    <dbReference type="NCBI Taxonomy" id="2341086"/>
    <lineage>
        <taxon>Bacteria</taxon>
        <taxon>Bacillati</taxon>
        <taxon>Actinomycetota</taxon>
        <taxon>Actinomycetes</taxon>
        <taxon>Mycobacteriales</taxon>
        <taxon>Mycobacteriaceae</taxon>
        <taxon>Mycobacterium</taxon>
    </lineage>
</organism>
<reference evidence="1 2" key="1">
    <citation type="submission" date="2018-09" db="EMBL/GenBank/DDBJ databases">
        <authorList>
            <person name="Tagini F."/>
        </authorList>
    </citation>
    <scope>NUCLEOTIDE SEQUENCE [LARGE SCALE GENOMIC DNA]</scope>
    <source>
        <strain evidence="1 2">MK136</strain>
    </source>
</reference>
<name>A0A498Q716_9MYCO</name>
<evidence type="ECO:0000313" key="1">
    <source>
        <dbReference type="EMBL" id="VBA39580.1"/>
    </source>
</evidence>
<keyword evidence="2" id="KW-1185">Reference proteome</keyword>